<comment type="caution">
    <text evidence="13">The sequence shown here is derived from an EMBL/GenBank/DDBJ whole genome shotgun (WGS) entry which is preliminary data.</text>
</comment>
<reference evidence="13" key="1">
    <citation type="submission" date="2021-01" db="EMBL/GenBank/DDBJ databases">
        <authorList>
            <person name="Zhong Y.L."/>
        </authorList>
    </citation>
    <scope>NUCLEOTIDE SEQUENCE</scope>
    <source>
        <strain evidence="13">KCTC 23302</strain>
    </source>
</reference>
<dbReference type="InterPro" id="IPR036942">
    <property type="entry name" value="Beta-barrel_TonB_sf"/>
</dbReference>
<dbReference type="InterPro" id="IPR023996">
    <property type="entry name" value="TonB-dep_OMP_SusC/RagA"/>
</dbReference>
<feature type="domain" description="TonB-dependent receptor-like beta-barrel" evidence="11">
    <location>
        <begin position="458"/>
        <end position="997"/>
    </location>
</feature>
<dbReference type="Pfam" id="PF07715">
    <property type="entry name" value="Plug"/>
    <property type="match status" value="1"/>
</dbReference>
<keyword evidence="7 8" id="KW-0998">Cell outer membrane</keyword>
<dbReference type="SUPFAM" id="SSF56935">
    <property type="entry name" value="Porins"/>
    <property type="match status" value="1"/>
</dbReference>
<keyword evidence="10" id="KW-0732">Signal</keyword>
<keyword evidence="2 8" id="KW-0813">Transport</keyword>
<dbReference type="Gene3D" id="2.170.130.10">
    <property type="entry name" value="TonB-dependent receptor, plug domain"/>
    <property type="match status" value="1"/>
</dbReference>
<evidence type="ECO:0000313" key="13">
    <source>
        <dbReference type="EMBL" id="MBL0682212.1"/>
    </source>
</evidence>
<evidence type="ECO:0000256" key="9">
    <source>
        <dbReference type="RuleBase" id="RU003357"/>
    </source>
</evidence>
<dbReference type="NCBIfam" id="TIGR04057">
    <property type="entry name" value="SusC_RagA_signa"/>
    <property type="match status" value="1"/>
</dbReference>
<dbReference type="InterPro" id="IPR037066">
    <property type="entry name" value="Plug_dom_sf"/>
</dbReference>
<comment type="similarity">
    <text evidence="8 9">Belongs to the TonB-dependent receptor family.</text>
</comment>
<keyword evidence="5 9" id="KW-0798">TonB box</keyword>
<evidence type="ECO:0000259" key="11">
    <source>
        <dbReference type="Pfam" id="PF00593"/>
    </source>
</evidence>
<dbReference type="Gene3D" id="2.60.40.1120">
    <property type="entry name" value="Carboxypeptidase-like, regulatory domain"/>
    <property type="match status" value="1"/>
</dbReference>
<dbReference type="PROSITE" id="PS52016">
    <property type="entry name" value="TONB_DEPENDENT_REC_3"/>
    <property type="match status" value="1"/>
</dbReference>
<dbReference type="Proteomes" id="UP000651057">
    <property type="component" value="Unassembled WGS sequence"/>
</dbReference>
<evidence type="ECO:0000256" key="10">
    <source>
        <dbReference type="SAM" id="SignalP"/>
    </source>
</evidence>
<dbReference type="Pfam" id="PF13715">
    <property type="entry name" value="CarbopepD_reg_2"/>
    <property type="match status" value="1"/>
</dbReference>
<feature type="signal peptide" evidence="10">
    <location>
        <begin position="1"/>
        <end position="23"/>
    </location>
</feature>
<feature type="chain" id="PRO_5037780477" evidence="10">
    <location>
        <begin position="24"/>
        <end position="1049"/>
    </location>
</feature>
<organism evidence="13 14">
    <name type="scientific">Aquimarina mytili</name>
    <dbReference type="NCBI Taxonomy" id="874423"/>
    <lineage>
        <taxon>Bacteria</taxon>
        <taxon>Pseudomonadati</taxon>
        <taxon>Bacteroidota</taxon>
        <taxon>Flavobacteriia</taxon>
        <taxon>Flavobacteriales</taxon>
        <taxon>Flavobacteriaceae</taxon>
        <taxon>Aquimarina</taxon>
    </lineage>
</organism>
<evidence type="ECO:0000256" key="7">
    <source>
        <dbReference type="ARBA" id="ARBA00023237"/>
    </source>
</evidence>
<dbReference type="RefSeq" id="WP_201916211.1">
    <property type="nucleotide sequence ID" value="NZ_BAABAX010000001.1"/>
</dbReference>
<proteinExistence type="inferred from homology"/>
<dbReference type="GO" id="GO:0009279">
    <property type="term" value="C:cell outer membrane"/>
    <property type="evidence" value="ECO:0007669"/>
    <property type="project" value="UniProtKB-SubCell"/>
</dbReference>
<dbReference type="Gene3D" id="2.40.170.20">
    <property type="entry name" value="TonB-dependent receptor, beta-barrel domain"/>
    <property type="match status" value="1"/>
</dbReference>
<evidence type="ECO:0000259" key="12">
    <source>
        <dbReference type="Pfam" id="PF07715"/>
    </source>
</evidence>
<keyword evidence="6 8" id="KW-0472">Membrane</keyword>
<dbReference type="EMBL" id="JAERQJ010000001">
    <property type="protein sequence ID" value="MBL0682212.1"/>
    <property type="molecule type" value="Genomic_DNA"/>
</dbReference>
<comment type="subcellular location">
    <subcellularLocation>
        <location evidence="1 8">Cell outer membrane</location>
        <topology evidence="1 8">Multi-pass membrane protein</topology>
    </subcellularLocation>
</comment>
<evidence type="ECO:0000256" key="6">
    <source>
        <dbReference type="ARBA" id="ARBA00023136"/>
    </source>
</evidence>
<dbReference type="SUPFAM" id="SSF49464">
    <property type="entry name" value="Carboxypeptidase regulatory domain-like"/>
    <property type="match status" value="1"/>
</dbReference>
<evidence type="ECO:0000256" key="5">
    <source>
        <dbReference type="ARBA" id="ARBA00023077"/>
    </source>
</evidence>
<evidence type="ECO:0000256" key="3">
    <source>
        <dbReference type="ARBA" id="ARBA00022452"/>
    </source>
</evidence>
<feature type="domain" description="TonB-dependent receptor plug" evidence="12">
    <location>
        <begin position="115"/>
        <end position="241"/>
    </location>
</feature>
<evidence type="ECO:0000313" key="14">
    <source>
        <dbReference type="Proteomes" id="UP000651057"/>
    </source>
</evidence>
<keyword evidence="14" id="KW-1185">Reference proteome</keyword>
<dbReference type="InterPro" id="IPR012910">
    <property type="entry name" value="Plug_dom"/>
</dbReference>
<evidence type="ECO:0000256" key="1">
    <source>
        <dbReference type="ARBA" id="ARBA00004571"/>
    </source>
</evidence>
<accession>A0A937D7Z3</accession>
<dbReference type="InterPro" id="IPR008969">
    <property type="entry name" value="CarboxyPept-like_regulatory"/>
</dbReference>
<evidence type="ECO:0000256" key="4">
    <source>
        <dbReference type="ARBA" id="ARBA00022692"/>
    </source>
</evidence>
<dbReference type="NCBIfam" id="TIGR04056">
    <property type="entry name" value="OMP_RagA_SusC"/>
    <property type="match status" value="1"/>
</dbReference>
<dbReference type="InterPro" id="IPR000531">
    <property type="entry name" value="Beta-barrel_TonB"/>
</dbReference>
<gene>
    <name evidence="13" type="ORF">JJQ60_01660</name>
</gene>
<evidence type="ECO:0000256" key="8">
    <source>
        <dbReference type="PROSITE-ProRule" id="PRU01360"/>
    </source>
</evidence>
<keyword evidence="4 8" id="KW-0812">Transmembrane</keyword>
<dbReference type="InterPro" id="IPR039426">
    <property type="entry name" value="TonB-dep_rcpt-like"/>
</dbReference>
<dbReference type="InterPro" id="IPR023997">
    <property type="entry name" value="TonB-dep_OMP_SusC/RagA_CS"/>
</dbReference>
<protein>
    <submittedName>
        <fullName evidence="13">SusC/RagA family TonB-linked outer membrane protein</fullName>
    </submittedName>
</protein>
<sequence>MKCMILKKLIFLLIFLSGSMMFAQISVSGVISDAGGPIPGVNVLVRGTSNGAVSDFDGNYTINNVAEDAILVFSFVGFKAQEVPVNGQTTINVTMQEDAAELEAVVVIGYGTQSVKDATGAVAVVSSEDFNQGVIASPEQLIQGKTAGVQITQASGEPGSGVALRIRGTSSVRSNNNPLFVVDGIPLAGDETGASGSNIGVGSSASRNPLNFISPNDIESVSILKDASATAIYGSRGANGVVIITTKSGRGSGKPQFEFSSTLSIASPAEEFDLLDRNQYLSAIESFGGDVAGQDFGNDTDWQDVITRRAASQNQNLSYAQSYKGGNLRASVGYGKQFGVVEKSSLERITGRLNITHRFLDEKLKVNVQGTLSRVNDEAPPIGADAGFQGDLLGAAYIANPTWPADPSFNPGGSFVNPLNLLRNSQSETNTNRILVNGSVEYEIIEGLSAKLNLGYDDSESTRGSAISGNVTGLQNGTPGNGRATVDDIDVTNQLLEFTVNYEKEFENSKFSVLAGYSFQDFARSGRNVGGFGFSTTDLNQMISGLEASADAIEASIDGPYQQYVVSDRIRDGSGTIAGAFINRIVPVVQGRVAFSPPTTGRAARSITGNTFDFTDELQSYFLRANYSIADKYILTATVRADGSSRFGENNKYGYFPSGAFAWKIDQEDFAPDAFSTLKLRVGYGITGNQDGLGFGNFVRRERFFVPVPWIENGGEVVVPGTQDVSFENNDLKWEETSQLNFGIDFGFMNDRLSGSLDLYRKDTQDLLLQVFSAQPAAQPFTFENVDGSVINQGVEFAINYDIIQQEEMNWNFGFNIAYNKNELQDFEGAFDAGTIFGQGLTGAFAQRLVEGEPLFSYFLREFQGFDENGLAITANNDLQVLVGKSALPDFNVGISSSFNYKNWDASVFFAGQFGHYIYNNTQNAFFTAGSIAGGRNVTTDVIGNGEAGTNAADVSTRFLEKGDFLRLQNASIGFNWPLSGDGVFKSLRLSVTGQNLFVITDYSGLDPEVSTTPTAGSNNLLNNLPTAGIDYTAFPRPRTYTFGLNASF</sequence>
<evidence type="ECO:0000256" key="2">
    <source>
        <dbReference type="ARBA" id="ARBA00022448"/>
    </source>
</evidence>
<dbReference type="Pfam" id="PF00593">
    <property type="entry name" value="TonB_dep_Rec_b-barrel"/>
    <property type="match status" value="1"/>
</dbReference>
<keyword evidence="3 8" id="KW-1134">Transmembrane beta strand</keyword>
<dbReference type="AlphaFoldDB" id="A0A937D7Z3"/>
<name>A0A937D7Z3_9FLAO</name>